<gene>
    <name evidence="2" type="ORF">PCYB_074320</name>
</gene>
<evidence type="ECO:0000256" key="1">
    <source>
        <dbReference type="SAM" id="MobiDB-lite"/>
    </source>
</evidence>
<reference evidence="2 3" key="1">
    <citation type="journal article" date="2012" name="Nat. Genet.">
        <title>Plasmodium cynomolgi genome sequences provide insight into Plasmodium vivax and the monkey malaria clade.</title>
        <authorList>
            <person name="Tachibana S."/>
            <person name="Sullivan S.A."/>
            <person name="Kawai S."/>
            <person name="Nakamura S."/>
            <person name="Kim H.R."/>
            <person name="Goto N."/>
            <person name="Arisue N."/>
            <person name="Palacpac N.M.Q."/>
            <person name="Honma H."/>
            <person name="Yagi M."/>
            <person name="Tougan T."/>
            <person name="Katakai Y."/>
            <person name="Kaneko O."/>
            <person name="Mita T."/>
            <person name="Kita K."/>
            <person name="Yasutomi Y."/>
            <person name="Sutton P.L."/>
            <person name="Shakhbatyan R."/>
            <person name="Horii T."/>
            <person name="Yasunaga T."/>
            <person name="Barnwell J.W."/>
            <person name="Escalante A.A."/>
            <person name="Carlton J.M."/>
            <person name="Tanabe K."/>
        </authorList>
    </citation>
    <scope>NUCLEOTIDE SEQUENCE [LARGE SCALE GENOMIC DNA]</scope>
    <source>
        <strain evidence="2 3">B</strain>
    </source>
</reference>
<feature type="compositionally biased region" description="Acidic residues" evidence="1">
    <location>
        <begin position="160"/>
        <end position="192"/>
    </location>
</feature>
<dbReference type="AlphaFoldDB" id="K6UD39"/>
<dbReference type="OMA" id="WVYPEDQ"/>
<dbReference type="VEuPathDB" id="PlasmoDB:PCYB_074320"/>
<sequence>MSLSQLISLGNNSAALLKNIIGSKLGSLFKPSPNHEYLFPSILSYSGFLILVCTAYKLYEKCYEGNEDKLEFAGTAVFDAHSADSDKGQKVLSGQNDMNSEQSAGGSEEHAGEEADEEGNDEEMDEELGEELGEDYGEQYGEPYEGEYGEMLDQRYGEDYGGEYGEEYDEEDGEEYSEENGEEYNEENSEEYNDEWVYPEDHQGGVQYQLKDEEVLVK</sequence>
<dbReference type="OrthoDB" id="387581at2759"/>
<name>K6UD39_PLACD</name>
<dbReference type="KEGG" id="pcy:PCYB_074320"/>
<dbReference type="EMBL" id="DF157099">
    <property type="protein sequence ID" value="GAB65931.1"/>
    <property type="molecule type" value="Genomic_DNA"/>
</dbReference>
<evidence type="ECO:0000313" key="3">
    <source>
        <dbReference type="Proteomes" id="UP000006319"/>
    </source>
</evidence>
<feature type="region of interest" description="Disordered" evidence="1">
    <location>
        <begin position="86"/>
        <end position="192"/>
    </location>
</feature>
<organism evidence="2 3">
    <name type="scientific">Plasmodium cynomolgi (strain B)</name>
    <dbReference type="NCBI Taxonomy" id="1120755"/>
    <lineage>
        <taxon>Eukaryota</taxon>
        <taxon>Sar</taxon>
        <taxon>Alveolata</taxon>
        <taxon>Apicomplexa</taxon>
        <taxon>Aconoidasida</taxon>
        <taxon>Haemosporida</taxon>
        <taxon>Plasmodiidae</taxon>
        <taxon>Plasmodium</taxon>
        <taxon>Plasmodium (Plasmodium)</taxon>
    </lineage>
</organism>
<feature type="compositionally biased region" description="Acidic residues" evidence="1">
    <location>
        <begin position="114"/>
        <end position="137"/>
    </location>
</feature>
<keyword evidence="3" id="KW-1185">Reference proteome</keyword>
<dbReference type="Proteomes" id="UP000006319">
    <property type="component" value="Chromosome 7"/>
</dbReference>
<accession>K6UD39</accession>
<dbReference type="GeneID" id="14692279"/>
<dbReference type="RefSeq" id="XP_004221878.1">
    <property type="nucleotide sequence ID" value="XM_004221830.1"/>
</dbReference>
<evidence type="ECO:0000313" key="2">
    <source>
        <dbReference type="EMBL" id="GAB65931.1"/>
    </source>
</evidence>
<protein>
    <submittedName>
        <fullName evidence="2">Uncharacterized protein</fullName>
    </submittedName>
</protein>
<proteinExistence type="predicted"/>